<dbReference type="Gene3D" id="2.40.10.340">
    <property type="entry name" value="Rod shape-determining protein MreC, domain 1"/>
    <property type="match status" value="1"/>
</dbReference>
<feature type="compositionally biased region" description="Polar residues" evidence="6">
    <location>
        <begin position="383"/>
        <end position="401"/>
    </location>
</feature>
<feature type="domain" description="Rod shape-determining protein MreC beta-barrel core" evidence="7">
    <location>
        <begin position="140"/>
        <end position="286"/>
    </location>
</feature>
<proteinExistence type="inferred from homology"/>
<comment type="similarity">
    <text evidence="1">Belongs to the MreC family.</text>
</comment>
<protein>
    <recommendedName>
        <fullName evidence="2">Cell shape-determining protein MreC</fullName>
    </recommendedName>
    <alternativeName>
        <fullName evidence="4">Cell shape protein MreC</fullName>
    </alternativeName>
</protein>
<evidence type="ECO:0000256" key="2">
    <source>
        <dbReference type="ARBA" id="ARBA00013855"/>
    </source>
</evidence>
<evidence type="ECO:0000313" key="8">
    <source>
        <dbReference type="EMBL" id="CBI07497.1"/>
    </source>
</evidence>
<feature type="compositionally biased region" description="Polar residues" evidence="6">
    <location>
        <begin position="409"/>
        <end position="426"/>
    </location>
</feature>
<dbReference type="InterPro" id="IPR055342">
    <property type="entry name" value="MreC_beta-barrel_core"/>
</dbReference>
<feature type="region of interest" description="Disordered" evidence="6">
    <location>
        <begin position="296"/>
        <end position="426"/>
    </location>
</feature>
<comment type="caution">
    <text evidence="8">The sequence shown here is derived from an EMBL/GenBank/DDBJ whole genome shotgun (WGS) entry which is preliminary data.</text>
</comment>
<evidence type="ECO:0000256" key="1">
    <source>
        <dbReference type="ARBA" id="ARBA00009369"/>
    </source>
</evidence>
<feature type="compositionally biased region" description="Pro residues" evidence="6">
    <location>
        <begin position="359"/>
        <end position="371"/>
    </location>
</feature>
<dbReference type="GO" id="GO:0005886">
    <property type="term" value="C:plasma membrane"/>
    <property type="evidence" value="ECO:0007669"/>
    <property type="project" value="TreeGrafter"/>
</dbReference>
<reference evidence="8" key="1">
    <citation type="submission" date="2009-10" db="EMBL/GenBank/DDBJ databases">
        <title>Diversity of trophic interactions inside an arsenic-rich microbial ecosystem.</title>
        <authorList>
            <person name="Bertin P.N."/>
            <person name="Heinrich-Salmeron A."/>
            <person name="Pelletier E."/>
            <person name="Goulhen-Chollet F."/>
            <person name="Arsene-Ploetze F."/>
            <person name="Gallien S."/>
            <person name="Calteau A."/>
            <person name="Vallenet D."/>
            <person name="Casiot C."/>
            <person name="Chane-Woon-Ming B."/>
            <person name="Giloteaux L."/>
            <person name="Barakat M."/>
            <person name="Bonnefoy V."/>
            <person name="Bruneel O."/>
            <person name="Chandler M."/>
            <person name="Cleiss J."/>
            <person name="Duran R."/>
            <person name="Elbaz-Poulichet F."/>
            <person name="Fonknechten N."/>
            <person name="Lauga B."/>
            <person name="Mornico D."/>
            <person name="Ortet P."/>
            <person name="Schaeffer C."/>
            <person name="Siguier P."/>
            <person name="Alexander Thil Smith A."/>
            <person name="Van Dorsselaer A."/>
            <person name="Weissenbach J."/>
            <person name="Medigue C."/>
            <person name="Le Paslier D."/>
        </authorList>
    </citation>
    <scope>NUCLEOTIDE SEQUENCE</scope>
</reference>
<feature type="compositionally biased region" description="Low complexity" evidence="6">
    <location>
        <begin position="348"/>
        <end position="358"/>
    </location>
</feature>
<dbReference type="Pfam" id="PF04085">
    <property type="entry name" value="MreC"/>
    <property type="match status" value="1"/>
</dbReference>
<keyword evidence="5" id="KW-0175">Coiled coil</keyword>
<feature type="compositionally biased region" description="Basic and acidic residues" evidence="6">
    <location>
        <begin position="316"/>
        <end position="327"/>
    </location>
</feature>
<dbReference type="Gene3D" id="2.40.10.350">
    <property type="entry name" value="Rod shape-determining protein MreC, domain 2"/>
    <property type="match status" value="1"/>
</dbReference>
<dbReference type="InterPro" id="IPR042177">
    <property type="entry name" value="Cell/Rod_1"/>
</dbReference>
<dbReference type="InterPro" id="IPR007221">
    <property type="entry name" value="MreC"/>
</dbReference>
<evidence type="ECO:0000259" key="7">
    <source>
        <dbReference type="Pfam" id="PF04085"/>
    </source>
</evidence>
<dbReference type="EMBL" id="CABQ01000092">
    <property type="protein sequence ID" value="CBI07497.1"/>
    <property type="molecule type" value="Genomic_DNA"/>
</dbReference>
<feature type="coiled-coil region" evidence="5">
    <location>
        <begin position="87"/>
        <end position="114"/>
    </location>
</feature>
<name>E6QJT0_9ZZZZ</name>
<evidence type="ECO:0000256" key="5">
    <source>
        <dbReference type="SAM" id="Coils"/>
    </source>
</evidence>
<sequence>MESLFSRHRNLIVLLAALLAQIIGLAVQVRKPVLDSAAEALPGSRVAEGGGVLLIRLWAADLVTPVERVLHGIDQSTVRWWSDYIDLRRVRSQNQQLAQTIDRLRLEQATLLDDARQGQRLQGLLHFQQSYVSRTIAAQVIGTSGSLQSHLLYLDKGATDGLRPDMAVITADGIVGKIRDVFPHTAQVLMINDQTSGAGVILEKTRIRGILRGNVNGQPQVIDILADQRIQPGERVLTAGGDQIFPRGLPVGVVERVARDPDRGSFIDVIVKPAAQLDHLDEVLVLAQLQSEMPSEMQQDTAISQNEKGAQVAAEAARRKAAEEMAERLPGLQDPSAVNVVGGSSQLAAPAGATGSQPAPAPPAPPKPIPARHPDRFSPGASDVTTEGPTTQQNPATSPAKQESEKPTSTKPTASSAPPKHSGSSQ</sequence>
<dbReference type="NCBIfam" id="TIGR00219">
    <property type="entry name" value="mreC"/>
    <property type="match status" value="1"/>
</dbReference>
<dbReference type="PANTHER" id="PTHR34138:SF1">
    <property type="entry name" value="CELL SHAPE-DETERMINING PROTEIN MREC"/>
    <property type="match status" value="1"/>
</dbReference>
<evidence type="ECO:0000256" key="3">
    <source>
        <dbReference type="ARBA" id="ARBA00022960"/>
    </source>
</evidence>
<evidence type="ECO:0000256" key="6">
    <source>
        <dbReference type="SAM" id="MobiDB-lite"/>
    </source>
</evidence>
<gene>
    <name evidence="8" type="ORF">CARN6_0834</name>
</gene>
<dbReference type="GO" id="GO:0008360">
    <property type="term" value="P:regulation of cell shape"/>
    <property type="evidence" value="ECO:0007669"/>
    <property type="project" value="UniProtKB-KW"/>
</dbReference>
<dbReference type="PANTHER" id="PTHR34138">
    <property type="entry name" value="CELL SHAPE-DETERMINING PROTEIN MREC"/>
    <property type="match status" value="1"/>
</dbReference>
<feature type="compositionally biased region" description="Polar residues" evidence="6">
    <location>
        <begin position="296"/>
        <end position="308"/>
    </location>
</feature>
<organism evidence="8">
    <name type="scientific">mine drainage metagenome</name>
    <dbReference type="NCBI Taxonomy" id="410659"/>
    <lineage>
        <taxon>unclassified sequences</taxon>
        <taxon>metagenomes</taxon>
        <taxon>ecological metagenomes</taxon>
    </lineage>
</organism>
<dbReference type="AlphaFoldDB" id="E6QJT0"/>
<dbReference type="InterPro" id="IPR042175">
    <property type="entry name" value="Cell/Rod_MreC_2"/>
</dbReference>
<keyword evidence="3" id="KW-0133">Cell shape</keyword>
<accession>E6QJT0</accession>
<evidence type="ECO:0000256" key="4">
    <source>
        <dbReference type="ARBA" id="ARBA00032089"/>
    </source>
</evidence>